<evidence type="ECO:0000313" key="3">
    <source>
        <dbReference type="Proteomes" id="UP001229421"/>
    </source>
</evidence>
<accession>A0AAD8NNN2</accession>
<proteinExistence type="predicted"/>
<dbReference type="EMBL" id="JAUHHV010000008">
    <property type="protein sequence ID" value="KAK1415051.1"/>
    <property type="molecule type" value="Genomic_DNA"/>
</dbReference>
<dbReference type="AlphaFoldDB" id="A0AAD8NNN2"/>
<organism evidence="2 3">
    <name type="scientific">Tagetes erecta</name>
    <name type="common">African marigold</name>
    <dbReference type="NCBI Taxonomy" id="13708"/>
    <lineage>
        <taxon>Eukaryota</taxon>
        <taxon>Viridiplantae</taxon>
        <taxon>Streptophyta</taxon>
        <taxon>Embryophyta</taxon>
        <taxon>Tracheophyta</taxon>
        <taxon>Spermatophyta</taxon>
        <taxon>Magnoliopsida</taxon>
        <taxon>eudicotyledons</taxon>
        <taxon>Gunneridae</taxon>
        <taxon>Pentapetalae</taxon>
        <taxon>asterids</taxon>
        <taxon>campanulids</taxon>
        <taxon>Asterales</taxon>
        <taxon>Asteraceae</taxon>
        <taxon>Asteroideae</taxon>
        <taxon>Heliantheae alliance</taxon>
        <taxon>Tageteae</taxon>
        <taxon>Tagetes</taxon>
    </lineage>
</organism>
<comment type="caution">
    <text evidence="2">The sequence shown here is derived from an EMBL/GenBank/DDBJ whole genome shotgun (WGS) entry which is preliminary data.</text>
</comment>
<name>A0AAD8NNN2_TARER</name>
<dbReference type="Proteomes" id="UP001229421">
    <property type="component" value="Unassembled WGS sequence"/>
</dbReference>
<evidence type="ECO:0000313" key="2">
    <source>
        <dbReference type="EMBL" id="KAK1415051.1"/>
    </source>
</evidence>
<reference evidence="2" key="1">
    <citation type="journal article" date="2023" name="bioRxiv">
        <title>Improved chromosome-level genome assembly for marigold (Tagetes erecta).</title>
        <authorList>
            <person name="Jiang F."/>
            <person name="Yuan L."/>
            <person name="Wang S."/>
            <person name="Wang H."/>
            <person name="Xu D."/>
            <person name="Wang A."/>
            <person name="Fan W."/>
        </authorList>
    </citation>
    <scope>NUCLEOTIDE SEQUENCE</scope>
    <source>
        <strain evidence="2">WSJ</strain>
        <tissue evidence="2">Leaf</tissue>
    </source>
</reference>
<gene>
    <name evidence="2" type="ORF">QVD17_30821</name>
</gene>
<feature type="region of interest" description="Disordered" evidence="1">
    <location>
        <begin position="49"/>
        <end position="73"/>
    </location>
</feature>
<keyword evidence="3" id="KW-1185">Reference proteome</keyword>
<protein>
    <submittedName>
        <fullName evidence="2">Uncharacterized protein</fullName>
    </submittedName>
</protein>
<sequence length="73" mass="8549">MPLHLLRSVLWSQTKCEIGSKITYRKDLQQRASTAALNPHFLLGRIQELRKGQERSREGENQNKNEEEKDIVM</sequence>
<evidence type="ECO:0000256" key="1">
    <source>
        <dbReference type="SAM" id="MobiDB-lite"/>
    </source>
</evidence>